<dbReference type="PANTHER" id="PTHR37422:SF17">
    <property type="entry name" value="O-ANTIGEN LIGASE"/>
    <property type="match status" value="1"/>
</dbReference>
<evidence type="ECO:0000256" key="4">
    <source>
        <dbReference type="ARBA" id="ARBA00023136"/>
    </source>
</evidence>
<dbReference type="EMBL" id="JAUHJS010000002">
    <property type="protein sequence ID" value="MDN4164630.1"/>
    <property type="molecule type" value="Genomic_DNA"/>
</dbReference>
<evidence type="ECO:0000313" key="7">
    <source>
        <dbReference type="EMBL" id="MDN4164630.1"/>
    </source>
</evidence>
<feature type="transmembrane region" description="Helical" evidence="5">
    <location>
        <begin position="365"/>
        <end position="383"/>
    </location>
</feature>
<evidence type="ECO:0000256" key="1">
    <source>
        <dbReference type="ARBA" id="ARBA00004141"/>
    </source>
</evidence>
<feature type="transmembrane region" description="Helical" evidence="5">
    <location>
        <begin position="332"/>
        <end position="359"/>
    </location>
</feature>
<keyword evidence="2 5" id="KW-0812">Transmembrane</keyword>
<proteinExistence type="predicted"/>
<feature type="transmembrane region" description="Helical" evidence="5">
    <location>
        <begin position="15"/>
        <end position="41"/>
    </location>
</feature>
<evidence type="ECO:0000313" key="8">
    <source>
        <dbReference type="Proteomes" id="UP001168552"/>
    </source>
</evidence>
<feature type="domain" description="O-antigen ligase-related" evidence="6">
    <location>
        <begin position="200"/>
        <end position="348"/>
    </location>
</feature>
<comment type="caution">
    <text evidence="7">The sequence shown here is derived from an EMBL/GenBank/DDBJ whole genome shotgun (WGS) entry which is preliminary data.</text>
</comment>
<comment type="subcellular location">
    <subcellularLocation>
        <location evidence="1">Membrane</location>
        <topology evidence="1">Multi-pass membrane protein</topology>
    </subcellularLocation>
</comment>
<dbReference type="InterPro" id="IPR051533">
    <property type="entry name" value="WaaL-like"/>
</dbReference>
<dbReference type="Proteomes" id="UP001168552">
    <property type="component" value="Unassembled WGS sequence"/>
</dbReference>
<protein>
    <submittedName>
        <fullName evidence="7">O-antigen ligase family protein</fullName>
    </submittedName>
</protein>
<dbReference type="PANTHER" id="PTHR37422">
    <property type="entry name" value="TEICHURONIC ACID BIOSYNTHESIS PROTEIN TUAE"/>
    <property type="match status" value="1"/>
</dbReference>
<gene>
    <name evidence="7" type="ORF">QWY31_03900</name>
</gene>
<organism evidence="7 8">
    <name type="scientific">Shiella aurantiaca</name>
    <dbReference type="NCBI Taxonomy" id="3058365"/>
    <lineage>
        <taxon>Bacteria</taxon>
        <taxon>Pseudomonadati</taxon>
        <taxon>Bacteroidota</taxon>
        <taxon>Cytophagia</taxon>
        <taxon>Cytophagales</taxon>
        <taxon>Shiellaceae</taxon>
        <taxon>Shiella</taxon>
    </lineage>
</organism>
<feature type="transmembrane region" description="Helical" evidence="5">
    <location>
        <begin position="237"/>
        <end position="255"/>
    </location>
</feature>
<keyword evidence="8" id="KW-1185">Reference proteome</keyword>
<name>A0ABT8F2J5_9BACT</name>
<feature type="transmembrane region" description="Helical" evidence="5">
    <location>
        <begin position="390"/>
        <end position="406"/>
    </location>
</feature>
<feature type="transmembrane region" description="Helical" evidence="5">
    <location>
        <begin position="175"/>
        <end position="193"/>
    </location>
</feature>
<sequence length="409" mass="47713">MNINFKILIQDTRKLLVIGATFGLTFALLNLVSFLFLLAFLLSLPGIRKIKFNYSHLGSSYFFFILIPIFSFFWSINIDLYLKDLEKQAVYLVPLIFFSFKEFDRKLYLNLIKVFFVGVTLCLLTTFVLSFDVMFFNEPFWVKGITREQFLVNDFYSLLHYFRTSFLFFEHHNTYFSFYLIYSTVIILQFRIINSLFLKVVILIINIVLILALQSIIIYVICCGWLVFYFFRNSQAYNRFFVGLCLLIIFISAVYSGRFEAVVHQLNNLGELKKGTLVERVQQLECSWTLIKERPLLGVGLGQVSPFMKDIAMDKGYDLLIIRNYFSIHNQYVFQAVSYGLIGLLVFFWMIASLLIYASRSRNHLLFQLILVSLTVFMVEGFLNRSSGSILIVLLCCIFMKINSVGNES</sequence>
<accession>A0ABT8F2J5</accession>
<keyword evidence="7" id="KW-0436">Ligase</keyword>
<evidence type="ECO:0000256" key="5">
    <source>
        <dbReference type="SAM" id="Phobius"/>
    </source>
</evidence>
<feature type="transmembrane region" description="Helical" evidence="5">
    <location>
        <begin position="200"/>
        <end position="231"/>
    </location>
</feature>
<evidence type="ECO:0000256" key="2">
    <source>
        <dbReference type="ARBA" id="ARBA00022692"/>
    </source>
</evidence>
<keyword evidence="4 5" id="KW-0472">Membrane</keyword>
<keyword evidence="3 5" id="KW-1133">Transmembrane helix</keyword>
<reference evidence="7" key="1">
    <citation type="submission" date="2023-06" db="EMBL/GenBank/DDBJ databases">
        <title>Cytophagales bacterium Strain LB-30, isolated from soil.</title>
        <authorList>
            <person name="Liu B."/>
        </authorList>
    </citation>
    <scope>NUCLEOTIDE SEQUENCE</scope>
    <source>
        <strain evidence="7">LB-30</strain>
    </source>
</reference>
<feature type="transmembrane region" description="Helical" evidence="5">
    <location>
        <begin position="61"/>
        <end position="82"/>
    </location>
</feature>
<evidence type="ECO:0000256" key="3">
    <source>
        <dbReference type="ARBA" id="ARBA00022989"/>
    </source>
</evidence>
<evidence type="ECO:0000259" key="6">
    <source>
        <dbReference type="Pfam" id="PF04932"/>
    </source>
</evidence>
<feature type="transmembrane region" description="Helical" evidence="5">
    <location>
        <begin position="107"/>
        <end position="131"/>
    </location>
</feature>
<dbReference type="Pfam" id="PF04932">
    <property type="entry name" value="Wzy_C"/>
    <property type="match status" value="1"/>
</dbReference>
<dbReference type="InterPro" id="IPR007016">
    <property type="entry name" value="O-antigen_ligase-rel_domated"/>
</dbReference>
<dbReference type="GO" id="GO:0016874">
    <property type="term" value="F:ligase activity"/>
    <property type="evidence" value="ECO:0007669"/>
    <property type="project" value="UniProtKB-KW"/>
</dbReference>
<dbReference type="RefSeq" id="WP_320003157.1">
    <property type="nucleotide sequence ID" value="NZ_JAUHJS010000002.1"/>
</dbReference>